<organism evidence="3 4">
    <name type="scientific">Mucor circinelloides f. circinelloides (strain 1006PhL)</name>
    <name type="common">Mucormycosis agent</name>
    <name type="synonym">Calyptromyces circinelloides</name>
    <dbReference type="NCBI Taxonomy" id="1220926"/>
    <lineage>
        <taxon>Eukaryota</taxon>
        <taxon>Fungi</taxon>
        <taxon>Fungi incertae sedis</taxon>
        <taxon>Mucoromycota</taxon>
        <taxon>Mucoromycotina</taxon>
        <taxon>Mucoromycetes</taxon>
        <taxon>Mucorales</taxon>
        <taxon>Mucorineae</taxon>
        <taxon>Mucoraceae</taxon>
        <taxon>Mucor</taxon>
    </lineage>
</organism>
<protein>
    <recommendedName>
        <fullName evidence="2">Yeast cell wall synthesis Kre9/Knh1-like N-terminal domain-containing protein</fullName>
    </recommendedName>
</protein>
<dbReference type="InParanoid" id="S2K7R1"/>
<keyword evidence="4" id="KW-1185">Reference proteome</keyword>
<dbReference type="AlphaFoldDB" id="S2K7R1"/>
<accession>S2K7R1</accession>
<dbReference type="OrthoDB" id="2260257at2759"/>
<dbReference type="InterPro" id="IPR018466">
    <property type="entry name" value="Kre9/Knh1-like_N"/>
</dbReference>
<dbReference type="EMBL" id="KE123953">
    <property type="protein sequence ID" value="EPB88300.1"/>
    <property type="molecule type" value="Genomic_DNA"/>
</dbReference>
<gene>
    <name evidence="3" type="ORF">HMPREF1544_04884</name>
</gene>
<name>S2K7R1_MUCC1</name>
<dbReference type="Proteomes" id="UP000014254">
    <property type="component" value="Unassembled WGS sequence"/>
</dbReference>
<dbReference type="Pfam" id="PF10342">
    <property type="entry name" value="Kre9_KNH"/>
    <property type="match status" value="1"/>
</dbReference>
<evidence type="ECO:0000313" key="4">
    <source>
        <dbReference type="Proteomes" id="UP000014254"/>
    </source>
</evidence>
<feature type="domain" description="Yeast cell wall synthesis Kre9/Knh1-like N-terminal" evidence="2">
    <location>
        <begin position="22"/>
        <end position="69"/>
    </location>
</feature>
<sequence length="136" mass="14179">MEYYINSIYKRLDAHLLTNDTLTQGSPNALQPVITVAENVDANADSYTWSVPANITPGVDYALELGVSPNISYTCLLTIQAGNGSNTSSSTLVSAAASSPAVAKRDVTAFAPTSNKAALDAFAVAGATAIVLMYIF</sequence>
<dbReference type="VEuPathDB" id="FungiDB:HMPREF1544_04884"/>
<dbReference type="STRING" id="1220926.S2K7R1"/>
<evidence type="ECO:0000313" key="3">
    <source>
        <dbReference type="EMBL" id="EPB88300.1"/>
    </source>
</evidence>
<proteinExistence type="predicted"/>
<reference evidence="4" key="1">
    <citation type="submission" date="2013-05" db="EMBL/GenBank/DDBJ databases">
        <title>The Genome sequence of Mucor circinelloides f. circinelloides 1006PhL.</title>
        <authorList>
            <consortium name="The Broad Institute Genomics Platform"/>
            <person name="Cuomo C."/>
            <person name="Earl A."/>
            <person name="Findley K."/>
            <person name="Lee S.C."/>
            <person name="Walker B."/>
            <person name="Young S."/>
            <person name="Zeng Q."/>
            <person name="Gargeya S."/>
            <person name="Fitzgerald M."/>
            <person name="Haas B."/>
            <person name="Abouelleil A."/>
            <person name="Allen A.W."/>
            <person name="Alvarado L."/>
            <person name="Arachchi H.M."/>
            <person name="Berlin A.M."/>
            <person name="Chapman S.B."/>
            <person name="Gainer-Dewar J."/>
            <person name="Goldberg J."/>
            <person name="Griggs A."/>
            <person name="Gujja S."/>
            <person name="Hansen M."/>
            <person name="Howarth C."/>
            <person name="Imamovic A."/>
            <person name="Ireland A."/>
            <person name="Larimer J."/>
            <person name="McCowan C."/>
            <person name="Murphy C."/>
            <person name="Pearson M."/>
            <person name="Poon T.W."/>
            <person name="Priest M."/>
            <person name="Roberts A."/>
            <person name="Saif S."/>
            <person name="Shea T."/>
            <person name="Sisk P."/>
            <person name="Sykes S."/>
            <person name="Wortman J."/>
            <person name="Nusbaum C."/>
            <person name="Birren B."/>
        </authorList>
    </citation>
    <scope>NUCLEOTIDE SEQUENCE [LARGE SCALE GENOMIC DNA]</scope>
    <source>
        <strain evidence="4">1006PhL</strain>
    </source>
</reference>
<evidence type="ECO:0000256" key="1">
    <source>
        <dbReference type="ARBA" id="ARBA00022729"/>
    </source>
</evidence>
<keyword evidence="1" id="KW-0732">Signal</keyword>
<evidence type="ECO:0000259" key="2">
    <source>
        <dbReference type="Pfam" id="PF10342"/>
    </source>
</evidence>